<dbReference type="CDD" id="cd11541">
    <property type="entry name" value="NTP-PPase_u4"/>
    <property type="match status" value="1"/>
</dbReference>
<evidence type="ECO:0000259" key="1">
    <source>
        <dbReference type="Pfam" id="PF18722"/>
    </source>
</evidence>
<protein>
    <submittedName>
        <fullName evidence="2">Nucleotide pyrophosphohydrolase</fullName>
    </submittedName>
</protein>
<dbReference type="EMBL" id="LMTZ01000011">
    <property type="protein sequence ID" value="KST69911.1"/>
    <property type="molecule type" value="Genomic_DNA"/>
</dbReference>
<dbReference type="InterPro" id="IPR041407">
    <property type="entry name" value="MazG_C"/>
</dbReference>
<name>A0A0V7ZZL6_9CYAN</name>
<feature type="domain" description="MazG C-terminal" evidence="1">
    <location>
        <begin position="108"/>
        <end position="291"/>
    </location>
</feature>
<keyword evidence="2" id="KW-0378">Hydrolase</keyword>
<dbReference type="AlphaFoldDB" id="A0A0V7ZZL6"/>
<dbReference type="InterPro" id="IPR011379">
    <property type="entry name" value="MazG-related_GP37"/>
</dbReference>
<dbReference type="SUPFAM" id="SSF101386">
    <property type="entry name" value="all-alpha NTP pyrophosphatases"/>
    <property type="match status" value="1"/>
</dbReference>
<keyword evidence="4" id="KW-1185">Reference proteome</keyword>
<gene>
    <name evidence="2" type="ORF">BC008_05590</name>
    <name evidence="3" type="ORF">BC008_06245</name>
</gene>
<dbReference type="RefSeq" id="WP_027844786.1">
    <property type="nucleotide sequence ID" value="NZ_LMTZ01000006.1"/>
</dbReference>
<dbReference type="Gene3D" id="1.10.287.1080">
    <property type="entry name" value="MazG-like"/>
    <property type="match status" value="1"/>
</dbReference>
<evidence type="ECO:0000313" key="2">
    <source>
        <dbReference type="EMBL" id="KST69911.1"/>
    </source>
</evidence>
<reference evidence="2 4" key="1">
    <citation type="journal article" date="2015" name="Genome Announc.">
        <title>Draft Genome of the Euendolithic (true boring) Cyanobacterium Mastigocoleus testarum strain BC008.</title>
        <authorList>
            <person name="Guida B.S."/>
            <person name="Garcia-Pichel F."/>
        </authorList>
    </citation>
    <scope>NUCLEOTIDE SEQUENCE [LARGE SCALE GENOMIC DNA]</scope>
    <source>
        <strain evidence="2 4">BC008</strain>
    </source>
</reference>
<comment type="caution">
    <text evidence="2">The sequence shown here is derived from an EMBL/GenBank/DDBJ whole genome shotgun (WGS) entry which is preliminary data.</text>
</comment>
<evidence type="ECO:0000313" key="4">
    <source>
        <dbReference type="Proteomes" id="UP000053372"/>
    </source>
</evidence>
<proteinExistence type="predicted"/>
<dbReference type="Pfam" id="PF18722">
    <property type="entry name" value="MazG_C"/>
    <property type="match status" value="1"/>
</dbReference>
<dbReference type="GO" id="GO:0016787">
    <property type="term" value="F:hydrolase activity"/>
    <property type="evidence" value="ECO:0007669"/>
    <property type="project" value="UniProtKB-KW"/>
</dbReference>
<accession>A0A0V7ZZL6</accession>
<evidence type="ECO:0000313" key="3">
    <source>
        <dbReference type="EMBL" id="KST70038.1"/>
    </source>
</evidence>
<sequence>MDFHKYQQQALKTDQVPSGTENDVIVPLLGLVGEAGSLLTEYKKHLRDGSAHKLFKEGIAEELGDLLWYIANVTSKFDLNLQEIAEGNLKKCLNRWGTKGKDTQTKGYFFDKDFSEQERLLRQFEVNIIEVRENNSVKIKLFINGKQVGNDLTDNCYSSDGYRFHDIFHLSYVAVLGWSPVIRKLLGRKRKSDRLFDEVEDGGRATAIEEGISALVFSYAKNHEFLEGVKAIDYELLKTIKNMTLDLEISQCSLSDWERAILMGYEVWRQAEKNLGGRIFVDMDAGFISYQGK</sequence>
<dbReference type="EMBL" id="LMTZ01000006">
    <property type="protein sequence ID" value="KST70038.1"/>
    <property type="molecule type" value="Genomic_DNA"/>
</dbReference>
<dbReference type="Proteomes" id="UP000053372">
    <property type="component" value="Unassembled WGS sequence"/>
</dbReference>
<dbReference type="OrthoDB" id="350573at2"/>
<organism evidence="2 4">
    <name type="scientific">Mastigocoleus testarum BC008</name>
    <dbReference type="NCBI Taxonomy" id="371196"/>
    <lineage>
        <taxon>Bacteria</taxon>
        <taxon>Bacillati</taxon>
        <taxon>Cyanobacteriota</taxon>
        <taxon>Cyanophyceae</taxon>
        <taxon>Nostocales</taxon>
        <taxon>Hapalosiphonaceae</taxon>
        <taxon>Mastigocoleus</taxon>
    </lineage>
</organism>